<evidence type="ECO:0000256" key="1">
    <source>
        <dbReference type="SAM" id="Phobius"/>
    </source>
</evidence>
<name>A0AAJ2KXV9_ALKPS</name>
<feature type="transmembrane region" description="Helical" evidence="1">
    <location>
        <begin position="131"/>
        <end position="153"/>
    </location>
</feature>
<protein>
    <recommendedName>
        <fullName evidence="4">Yip1 domain-containing protein</fullName>
    </recommendedName>
</protein>
<feature type="transmembrane region" description="Helical" evidence="1">
    <location>
        <begin position="105"/>
        <end position="125"/>
    </location>
</feature>
<reference evidence="2" key="1">
    <citation type="submission" date="2023-10" db="EMBL/GenBank/DDBJ databases">
        <title>Screening of Alkalihalophilus pseudofirmusBZ-TG-HK211 and Its Alleviation of Salt Stress on Rapeseed Growth.</title>
        <authorList>
            <person name="Zhao B."/>
            <person name="Guo T."/>
        </authorList>
    </citation>
    <scope>NUCLEOTIDE SEQUENCE</scope>
    <source>
        <strain evidence="2">BZ-TG-HK211</strain>
    </source>
</reference>
<proteinExistence type="predicted"/>
<gene>
    <name evidence="2" type="ORF">RYX45_01145</name>
</gene>
<evidence type="ECO:0000313" key="2">
    <source>
        <dbReference type="EMBL" id="MDV2883768.1"/>
    </source>
</evidence>
<dbReference type="AlphaFoldDB" id="A0AAJ2KXV9"/>
<keyword evidence="1" id="KW-0472">Membrane</keyword>
<dbReference type="Proteomes" id="UP001285636">
    <property type="component" value="Unassembled WGS sequence"/>
</dbReference>
<dbReference type="RefSeq" id="WP_012957991.1">
    <property type="nucleotide sequence ID" value="NZ_CP117835.1"/>
</dbReference>
<feature type="transmembrane region" description="Helical" evidence="1">
    <location>
        <begin position="69"/>
        <end position="93"/>
    </location>
</feature>
<dbReference type="EMBL" id="JAWJAY010000001">
    <property type="protein sequence ID" value="MDV2883768.1"/>
    <property type="molecule type" value="Genomic_DNA"/>
</dbReference>
<accession>A0AAJ2KXV9</accession>
<evidence type="ECO:0000313" key="3">
    <source>
        <dbReference type="Proteomes" id="UP001285636"/>
    </source>
</evidence>
<comment type="caution">
    <text evidence="2">The sequence shown here is derived from an EMBL/GenBank/DDBJ whole genome shotgun (WGS) entry which is preliminary data.</text>
</comment>
<keyword evidence="1" id="KW-1133">Transmembrane helix</keyword>
<organism evidence="2 3">
    <name type="scientific">Alkalihalophilus pseudofirmus</name>
    <name type="common">Bacillus pseudofirmus</name>
    <dbReference type="NCBI Taxonomy" id="79885"/>
    <lineage>
        <taxon>Bacteria</taxon>
        <taxon>Bacillati</taxon>
        <taxon>Bacillota</taxon>
        <taxon>Bacilli</taxon>
        <taxon>Bacillales</taxon>
        <taxon>Bacillaceae</taxon>
        <taxon>Alkalihalophilus</taxon>
    </lineage>
</organism>
<feature type="transmembrane region" description="Helical" evidence="1">
    <location>
        <begin position="30"/>
        <end position="49"/>
    </location>
</feature>
<feature type="transmembrane region" description="Helical" evidence="1">
    <location>
        <begin position="165"/>
        <end position="185"/>
    </location>
</feature>
<evidence type="ECO:0008006" key="4">
    <source>
        <dbReference type="Google" id="ProtNLM"/>
    </source>
</evidence>
<sequence length="190" mass="20879">MNRFTLLIKAILLDREAFRTLAESPKTNRIGMLLVVLLGAAYGLFSVQANNAYVSSFESPLLRDFVVPVIFIIFGIITIILTRFAFTLLLWAGARGFGGAGLLRVQYRLSIIILVPSFLAMPTLIGMQAGYPISAIHLALLAAGIAWMYVLGVRAMEATQSFRGFRSYGSVLAIFIFFACIYYLVIPPAS</sequence>
<keyword evidence="1" id="KW-0812">Transmembrane</keyword>